<proteinExistence type="predicted"/>
<reference evidence="6 7" key="1">
    <citation type="submission" date="2017-10" db="EMBL/GenBank/DDBJ databases">
        <title>Extensive intraspecific genome diversity in a model arbuscular mycorrhizal fungus.</title>
        <authorList>
            <person name="Chen E.C.H."/>
            <person name="Morin E."/>
            <person name="Baudet D."/>
            <person name="Noel J."/>
            <person name="Ndikumana S."/>
            <person name="Charron P."/>
            <person name="St-Onge C."/>
            <person name="Giorgi J."/>
            <person name="Grigoriev I.V."/>
            <person name="Roux C."/>
            <person name="Martin F.M."/>
            <person name="Corradi N."/>
        </authorList>
    </citation>
    <scope>NUCLEOTIDE SEQUENCE [LARGE SCALE GENOMIC DNA]</scope>
    <source>
        <strain evidence="6 7">A1</strain>
    </source>
</reference>
<evidence type="ECO:0000256" key="1">
    <source>
        <dbReference type="ARBA" id="ARBA00022679"/>
    </source>
</evidence>
<dbReference type="InterPro" id="IPR051681">
    <property type="entry name" value="Ser/Thr_Kinases-Pseudokinases"/>
</dbReference>
<evidence type="ECO:0000313" key="6">
    <source>
        <dbReference type="EMBL" id="PKC67997.1"/>
    </source>
</evidence>
<evidence type="ECO:0000259" key="5">
    <source>
        <dbReference type="PROSITE" id="PS50011"/>
    </source>
</evidence>
<dbReference type="SUPFAM" id="SSF56112">
    <property type="entry name" value="Protein kinase-like (PK-like)"/>
    <property type="match status" value="1"/>
</dbReference>
<dbReference type="VEuPathDB" id="FungiDB:FUN_012402"/>
<evidence type="ECO:0000256" key="3">
    <source>
        <dbReference type="ARBA" id="ARBA00022777"/>
    </source>
</evidence>
<dbReference type="EMBL" id="LLXH01000359">
    <property type="protein sequence ID" value="PKC67997.1"/>
    <property type="molecule type" value="Genomic_DNA"/>
</dbReference>
<dbReference type="Gene3D" id="1.10.510.10">
    <property type="entry name" value="Transferase(Phosphotransferase) domain 1"/>
    <property type="match status" value="1"/>
</dbReference>
<dbReference type="InterPro" id="IPR011009">
    <property type="entry name" value="Kinase-like_dom_sf"/>
</dbReference>
<dbReference type="GO" id="GO:0005524">
    <property type="term" value="F:ATP binding"/>
    <property type="evidence" value="ECO:0007669"/>
    <property type="project" value="UniProtKB-KW"/>
</dbReference>
<accession>A0A2N0RXF2</accession>
<sequence length="775" mass="91948">WTSSNDDIDKLIQDTQLSSHEDVRKALEWIPYDRLDDIKYIKENKFGKVYRANWIGGYILSKYKQDWIRYNKNMVVKLNSLDNLKNITLEFINEIKKDHEFYGITQDPETNNYTIVFNDICKKCNKICNAIHFEQKFIDWSSGNNDIDKLIQDIQLSSHEDVNEVLEWIPYDRLDDIKYIKENKFGKVYRANWNDGYIYRWAEQDWIRYQNMIVQLKSLNNLKNVTFEFINEIKFNNTLYGITQNPKTNNYMIVIDDICEKCNYACNSIYFQRNFKNWTSGNNYIDKLIQDTQLSVHYDANEALEWVPYDNLYNIKYIKENKSGKVYRANWIDGKICSWNDTNEKLKKKNLNMFVILKSLNNPINFTLEFANKIKINHEFYGITQDLETKSYMIVLNDICEKCNYKCNSIYFQQKFIDWTSGNKDIDKFIQDTQLLAHKNGEISHALEWIPYSKFCNIEYIARGGFGKVYKANWIDGNISYWDNKNQFWKRYNENMYVALKSLNNSKKITLEFMNEMMLHHKVDDDFRITKFYGITQDPETENYVMVLKYANDGSLRKYLDIKYYELNWKSIFRHLDDIISGLNFIHKKELIHRDLHIGNILKHENNVSITDMGLCKPANCDLSKNNIYGILPYIAPEILRGQNYTKAADIYSFGINMYELISSLPPYYDLSHDNNLAIKICQGLRPRFNIKVPQLIVQLIKRCLDANQLNRPTAVEVINILRKWQYKESDNETVELQKQIKETEKINNNSRVHIKPSTNLGISYKPHSGAIYTI</sequence>
<dbReference type="InterPro" id="IPR001245">
    <property type="entry name" value="Ser-Thr/Tyr_kinase_cat_dom"/>
</dbReference>
<gene>
    <name evidence="6" type="ORF">RhiirA1_457774</name>
</gene>
<dbReference type="Pfam" id="PF07714">
    <property type="entry name" value="PK_Tyr_Ser-Thr"/>
    <property type="match status" value="1"/>
</dbReference>
<name>A0A2N0RXF2_9GLOM</name>
<comment type="caution">
    <text evidence="6">The sequence shown here is derived from an EMBL/GenBank/DDBJ whole genome shotgun (WGS) entry which is preliminary data.</text>
</comment>
<evidence type="ECO:0000256" key="2">
    <source>
        <dbReference type="ARBA" id="ARBA00022741"/>
    </source>
</evidence>
<dbReference type="Proteomes" id="UP000232688">
    <property type="component" value="Unassembled WGS sequence"/>
</dbReference>
<dbReference type="GO" id="GO:0004674">
    <property type="term" value="F:protein serine/threonine kinase activity"/>
    <property type="evidence" value="ECO:0007669"/>
    <property type="project" value="TreeGrafter"/>
</dbReference>
<organism evidence="6 7">
    <name type="scientific">Rhizophagus irregularis</name>
    <dbReference type="NCBI Taxonomy" id="588596"/>
    <lineage>
        <taxon>Eukaryota</taxon>
        <taxon>Fungi</taxon>
        <taxon>Fungi incertae sedis</taxon>
        <taxon>Mucoromycota</taxon>
        <taxon>Glomeromycotina</taxon>
        <taxon>Glomeromycetes</taxon>
        <taxon>Glomerales</taxon>
        <taxon>Glomeraceae</taxon>
        <taxon>Rhizophagus</taxon>
    </lineage>
</organism>
<keyword evidence="1" id="KW-0808">Transferase</keyword>
<protein>
    <submittedName>
        <fullName evidence="6">Kinase-like protein</fullName>
    </submittedName>
</protein>
<dbReference type="VEuPathDB" id="FungiDB:FUN_010787"/>
<evidence type="ECO:0000313" key="7">
    <source>
        <dbReference type="Proteomes" id="UP000232688"/>
    </source>
</evidence>
<dbReference type="PANTHER" id="PTHR44329">
    <property type="entry name" value="SERINE/THREONINE-PROTEIN KINASE TNNI3K-RELATED"/>
    <property type="match status" value="1"/>
</dbReference>
<dbReference type="PROSITE" id="PS50011">
    <property type="entry name" value="PROTEIN_KINASE_DOM"/>
    <property type="match status" value="1"/>
</dbReference>
<dbReference type="AlphaFoldDB" id="A0A2N0RXF2"/>
<dbReference type="VEuPathDB" id="FungiDB:RhiirFUN_000799"/>
<keyword evidence="3 6" id="KW-0418">Kinase</keyword>
<feature type="domain" description="Protein kinase" evidence="5">
    <location>
        <begin position="455"/>
        <end position="726"/>
    </location>
</feature>
<feature type="non-terminal residue" evidence="6">
    <location>
        <position position="1"/>
    </location>
</feature>
<dbReference type="InterPro" id="IPR000719">
    <property type="entry name" value="Prot_kinase_dom"/>
</dbReference>
<evidence type="ECO:0000256" key="4">
    <source>
        <dbReference type="ARBA" id="ARBA00022840"/>
    </source>
</evidence>
<dbReference type="VEuPathDB" id="FungiDB:RhiirA1_457774"/>
<dbReference type="VEuPathDB" id="FungiDB:RhiirFUN_026164"/>
<keyword evidence="4" id="KW-0067">ATP-binding</keyword>
<keyword evidence="2" id="KW-0547">Nucleotide-binding</keyword>
<reference evidence="6 7" key="2">
    <citation type="submission" date="2017-10" db="EMBL/GenBank/DDBJ databases">
        <title>Genome analyses suggest a sexual origin of heterokaryosis in a supposedly ancient asexual fungus.</title>
        <authorList>
            <person name="Corradi N."/>
            <person name="Sedzielewska K."/>
            <person name="Noel J."/>
            <person name="Charron P."/>
            <person name="Farinelli L."/>
            <person name="Marton T."/>
            <person name="Kruger M."/>
            <person name="Pelin A."/>
            <person name="Brachmann A."/>
            <person name="Corradi N."/>
        </authorList>
    </citation>
    <scope>NUCLEOTIDE SEQUENCE [LARGE SCALE GENOMIC DNA]</scope>
    <source>
        <strain evidence="6 7">A1</strain>
    </source>
</reference>
<dbReference type="Gene3D" id="1.10.10.1010">
    <property type="entry name" value="Intein homing endonuclease, domain IV"/>
    <property type="match status" value="4"/>
</dbReference>
<dbReference type="PANTHER" id="PTHR44329:SF288">
    <property type="entry name" value="MITOGEN-ACTIVATED PROTEIN KINASE KINASE KINASE 20"/>
    <property type="match status" value="1"/>
</dbReference>